<protein>
    <recommendedName>
        <fullName evidence="3">Chlororespiratory reduction 6</fullName>
    </recommendedName>
</protein>
<proteinExistence type="predicted"/>
<sequence>MFITNEAHCTSSACAACGSLWPLHPRVCHLRLLHGAVSFLNPLSTTLCFRAMSISTKRAVHANIYDPRRRIDKLPSVENEEDFPELSAPPPPRDDRINIVINNDIIKCLDLSPAHEILKNYQIGDGASGPLQDPKELIERTVGFVINYVPEDPFDIRELSEMPDVRLWFVRLDAVYPWLPVVLDRQSGELGRYTSMLVPHQISKRLGVVFNPDALQLFALRKLFITLQWLEACKLSNPSLMVTDMLEALGIEIELEFFKFLESQQAREQQMISNN</sequence>
<dbReference type="NCBIfam" id="NF038024">
    <property type="entry name" value="CRR6_slr1097"/>
    <property type="match status" value="1"/>
</dbReference>
<dbReference type="InterPro" id="IPR014946">
    <property type="entry name" value="CRR6"/>
</dbReference>
<dbReference type="GO" id="GO:0009507">
    <property type="term" value="C:chloroplast"/>
    <property type="evidence" value="ECO:0007669"/>
    <property type="project" value="TreeGrafter"/>
</dbReference>
<evidence type="ECO:0000313" key="1">
    <source>
        <dbReference type="EMBL" id="KAH7431268.1"/>
    </source>
</evidence>
<evidence type="ECO:0000313" key="2">
    <source>
        <dbReference type="Proteomes" id="UP000825935"/>
    </source>
</evidence>
<accession>A0A8T2U992</accession>
<organism evidence="1 2">
    <name type="scientific">Ceratopteris richardii</name>
    <name type="common">Triangle waterfern</name>
    <dbReference type="NCBI Taxonomy" id="49495"/>
    <lineage>
        <taxon>Eukaryota</taxon>
        <taxon>Viridiplantae</taxon>
        <taxon>Streptophyta</taxon>
        <taxon>Embryophyta</taxon>
        <taxon>Tracheophyta</taxon>
        <taxon>Polypodiopsida</taxon>
        <taxon>Polypodiidae</taxon>
        <taxon>Polypodiales</taxon>
        <taxon>Pteridineae</taxon>
        <taxon>Pteridaceae</taxon>
        <taxon>Parkerioideae</taxon>
        <taxon>Ceratopteris</taxon>
    </lineage>
</organism>
<evidence type="ECO:0008006" key="3">
    <source>
        <dbReference type="Google" id="ProtNLM"/>
    </source>
</evidence>
<comment type="caution">
    <text evidence="1">The sequence shown here is derived from an EMBL/GenBank/DDBJ whole genome shotgun (WGS) entry which is preliminary data.</text>
</comment>
<gene>
    <name evidence="1" type="ORF">KP509_08G039900</name>
</gene>
<dbReference type="AlphaFoldDB" id="A0A8T2U992"/>
<dbReference type="EMBL" id="CM035413">
    <property type="protein sequence ID" value="KAH7431268.1"/>
    <property type="molecule type" value="Genomic_DNA"/>
</dbReference>
<dbReference type="OMA" id="VPWIIPS"/>
<dbReference type="Proteomes" id="UP000825935">
    <property type="component" value="Chromosome 8"/>
</dbReference>
<dbReference type="PANTHER" id="PTHR35724">
    <property type="entry name" value="PROTEIN CHLORORESPIRATORY REDUCTION 6, CHLOROPLASTIC"/>
    <property type="match status" value="1"/>
</dbReference>
<keyword evidence="2" id="KW-1185">Reference proteome</keyword>
<dbReference type="PANTHER" id="PTHR35724:SF1">
    <property type="entry name" value="PROTEIN CHLORORESPIRATORY REDUCTION 6, CHLOROPLASTIC"/>
    <property type="match status" value="1"/>
</dbReference>
<dbReference type="OrthoDB" id="1903669at2759"/>
<dbReference type="GO" id="GO:0010275">
    <property type="term" value="P:NAD(P)H dehydrogenase complex assembly"/>
    <property type="evidence" value="ECO:0007669"/>
    <property type="project" value="TreeGrafter"/>
</dbReference>
<dbReference type="Pfam" id="PF08847">
    <property type="entry name" value="Crr6"/>
    <property type="match status" value="1"/>
</dbReference>
<reference evidence="1" key="1">
    <citation type="submission" date="2021-08" db="EMBL/GenBank/DDBJ databases">
        <title>WGS assembly of Ceratopteris richardii.</title>
        <authorList>
            <person name="Marchant D.B."/>
            <person name="Chen G."/>
            <person name="Jenkins J."/>
            <person name="Shu S."/>
            <person name="Leebens-Mack J."/>
            <person name="Grimwood J."/>
            <person name="Schmutz J."/>
            <person name="Soltis P."/>
            <person name="Soltis D."/>
            <person name="Chen Z.-H."/>
        </authorList>
    </citation>
    <scope>NUCLEOTIDE SEQUENCE</scope>
    <source>
        <strain evidence="1">Whitten #5841</strain>
        <tissue evidence="1">Leaf</tissue>
    </source>
</reference>
<name>A0A8T2U992_CERRI</name>